<evidence type="ECO:0000313" key="1">
    <source>
        <dbReference type="EMBL" id="CAB5226250.1"/>
    </source>
</evidence>
<organism evidence="1">
    <name type="scientific">uncultured Caudovirales phage</name>
    <dbReference type="NCBI Taxonomy" id="2100421"/>
    <lineage>
        <taxon>Viruses</taxon>
        <taxon>Duplodnaviria</taxon>
        <taxon>Heunggongvirae</taxon>
        <taxon>Uroviricota</taxon>
        <taxon>Caudoviricetes</taxon>
        <taxon>Peduoviridae</taxon>
        <taxon>Maltschvirus</taxon>
        <taxon>Maltschvirus maltsch</taxon>
    </lineage>
</organism>
<proteinExistence type="predicted"/>
<name>A0A6J7X5Y4_9CAUD</name>
<gene>
    <name evidence="1" type="ORF">UFOVP760_29</name>
</gene>
<accession>A0A6J7X5Y4</accession>
<sequence>MNKQSFSTRQFLKEIEEVCVKWKKSIGHEDGHGSFIVHNYDEANIEWLKDATDESFPDLKLDLS</sequence>
<protein>
    <submittedName>
        <fullName evidence="1">Uncharacterized protein</fullName>
    </submittedName>
</protein>
<reference evidence="1" key="1">
    <citation type="submission" date="2020-05" db="EMBL/GenBank/DDBJ databases">
        <authorList>
            <person name="Chiriac C."/>
            <person name="Salcher M."/>
            <person name="Ghai R."/>
            <person name="Kavagutti S V."/>
        </authorList>
    </citation>
    <scope>NUCLEOTIDE SEQUENCE</scope>
</reference>
<dbReference type="EMBL" id="LR798360">
    <property type="protein sequence ID" value="CAB5226250.1"/>
    <property type="molecule type" value="Genomic_DNA"/>
</dbReference>